<dbReference type="AlphaFoldDB" id="A0A1X7VRP6"/>
<keyword evidence="1 3" id="KW-0547">Nucleotide-binding</keyword>
<dbReference type="GO" id="GO:0016787">
    <property type="term" value="F:hydrolase activity"/>
    <property type="evidence" value="ECO:0007669"/>
    <property type="project" value="UniProtKB-KW"/>
</dbReference>
<organism evidence="5">
    <name type="scientific">Amphimedon queenslandica</name>
    <name type="common">Sponge</name>
    <dbReference type="NCBI Taxonomy" id="400682"/>
    <lineage>
        <taxon>Eukaryota</taxon>
        <taxon>Metazoa</taxon>
        <taxon>Porifera</taxon>
        <taxon>Demospongiae</taxon>
        <taxon>Heteroscleromorpha</taxon>
        <taxon>Haplosclerida</taxon>
        <taxon>Niphatidae</taxon>
        <taxon>Amphimedon</taxon>
    </lineage>
</organism>
<proteinExistence type="inferred from homology"/>
<comment type="similarity">
    <text evidence="3">Belongs to the MCM family.</text>
</comment>
<dbReference type="PANTHER" id="PTHR11630:SF48">
    <property type="entry name" value="DNA HELICASE MCM9"/>
    <property type="match status" value="1"/>
</dbReference>
<reference evidence="5" key="1">
    <citation type="submission" date="2017-05" db="UniProtKB">
        <authorList>
            <consortium name="EnsemblMetazoa"/>
        </authorList>
    </citation>
    <scope>IDENTIFICATION</scope>
</reference>
<dbReference type="GO" id="GO:0000724">
    <property type="term" value="P:double-strand break repair via homologous recombination"/>
    <property type="evidence" value="ECO:0007669"/>
    <property type="project" value="TreeGrafter"/>
</dbReference>
<dbReference type="EnsemblMetazoa" id="Aqu2.1.43046_001">
    <property type="protein sequence ID" value="Aqu2.1.43046_001"/>
    <property type="gene ID" value="Aqu2.1.43046"/>
</dbReference>
<evidence type="ECO:0000313" key="5">
    <source>
        <dbReference type="EnsemblMetazoa" id="Aqu2.1.43046_001"/>
    </source>
</evidence>
<dbReference type="InterPro" id="IPR031327">
    <property type="entry name" value="MCM"/>
</dbReference>
<feature type="domain" description="MCM C-terminal AAA(+) ATPase" evidence="4">
    <location>
        <begin position="1"/>
        <end position="121"/>
    </location>
</feature>
<dbReference type="InParanoid" id="A0A1X7VRP6"/>
<evidence type="ECO:0000256" key="3">
    <source>
        <dbReference type="RuleBase" id="RU004070"/>
    </source>
</evidence>
<dbReference type="GO" id="GO:0042555">
    <property type="term" value="C:MCM complex"/>
    <property type="evidence" value="ECO:0007669"/>
    <property type="project" value="TreeGrafter"/>
</dbReference>
<dbReference type="GO" id="GO:0003697">
    <property type="term" value="F:single-stranded DNA binding"/>
    <property type="evidence" value="ECO:0007669"/>
    <property type="project" value="TreeGrafter"/>
</dbReference>
<dbReference type="SMART" id="SM00350">
    <property type="entry name" value="MCM"/>
    <property type="match status" value="1"/>
</dbReference>
<dbReference type="GO" id="GO:0017116">
    <property type="term" value="F:single-stranded DNA helicase activity"/>
    <property type="evidence" value="ECO:0007669"/>
    <property type="project" value="TreeGrafter"/>
</dbReference>
<accession>A0A1X7VRP6</accession>
<dbReference type="STRING" id="400682.A0A1X7VRP6"/>
<evidence type="ECO:0000256" key="1">
    <source>
        <dbReference type="ARBA" id="ARBA00022741"/>
    </source>
</evidence>
<name>A0A1X7VRP6_AMPQE</name>
<dbReference type="PANTHER" id="PTHR11630">
    <property type="entry name" value="DNA REPLICATION LICENSING FACTOR MCM FAMILY MEMBER"/>
    <property type="match status" value="1"/>
</dbReference>
<dbReference type="eggNOG" id="KOG0477">
    <property type="taxonomic scope" value="Eukaryota"/>
</dbReference>
<evidence type="ECO:0000259" key="4">
    <source>
        <dbReference type="PROSITE" id="PS50051"/>
    </source>
</evidence>
<keyword evidence="2 3" id="KW-0067">ATP-binding</keyword>
<sequence length="267" mass="28728">MALKSSPDGSEWQLKAGALVLADGGLCCIDEFNSINDRDRSCIHEAMEQQTISVAKVGLVCKLNIRCSILAATNPKGNYDPELSTGINVALASPLLSRFDVVLVLLDSYRPLQLQHQTDTLNAARTTIRLLESLVRLAQAHAKLMLHPQVSIQDAVVAISIIESSMQASTISADGNALHSCFPDNVTEEYNTQGIDTVNLFTSTILSPSLTSSSLNTEKIILSHLNLSHLSDNLPHIATPATAPVTSPSLLNVGPDELTNLDWSFDT</sequence>
<dbReference type="Pfam" id="PF00493">
    <property type="entry name" value="MCM"/>
    <property type="match status" value="1"/>
</dbReference>
<dbReference type="GO" id="GO:0005634">
    <property type="term" value="C:nucleus"/>
    <property type="evidence" value="ECO:0007669"/>
    <property type="project" value="UniProtKB-SubCell"/>
</dbReference>
<dbReference type="PROSITE" id="PS50051">
    <property type="entry name" value="MCM_2"/>
    <property type="match status" value="1"/>
</dbReference>
<dbReference type="Gene3D" id="3.40.50.300">
    <property type="entry name" value="P-loop containing nucleotide triphosphate hydrolases"/>
    <property type="match status" value="2"/>
</dbReference>
<keyword evidence="3" id="KW-0238">DNA-binding</keyword>
<evidence type="ECO:0000256" key="2">
    <source>
        <dbReference type="ARBA" id="ARBA00022840"/>
    </source>
</evidence>
<dbReference type="OrthoDB" id="271325at2759"/>
<dbReference type="InterPro" id="IPR001208">
    <property type="entry name" value="MCM_dom"/>
</dbReference>
<dbReference type="PRINTS" id="PR01657">
    <property type="entry name" value="MCMFAMILY"/>
</dbReference>
<dbReference type="GO" id="GO:0005524">
    <property type="term" value="F:ATP binding"/>
    <property type="evidence" value="ECO:0007669"/>
    <property type="project" value="UniProtKB-KW"/>
</dbReference>
<dbReference type="InterPro" id="IPR027417">
    <property type="entry name" value="P-loop_NTPase"/>
</dbReference>
<protein>
    <recommendedName>
        <fullName evidence="4">MCM C-terminal AAA(+) ATPase domain-containing protein</fullName>
    </recommendedName>
</protein>
<dbReference type="SUPFAM" id="SSF52540">
    <property type="entry name" value="P-loop containing nucleoside triphosphate hydrolases"/>
    <property type="match status" value="1"/>
</dbReference>